<dbReference type="PANTHER" id="PTHR46036">
    <property type="entry name" value="LACTOYLGLUTATHIONE LYASE"/>
    <property type="match status" value="1"/>
</dbReference>
<dbReference type="PANTHER" id="PTHR46036:SF2">
    <property type="entry name" value="LACTOYLGLUTATHIONE LYASE GLX1"/>
    <property type="match status" value="1"/>
</dbReference>
<dbReference type="InterPro" id="IPR004360">
    <property type="entry name" value="Glyas_Fos-R_dOase_dom"/>
</dbReference>
<dbReference type="Gene3D" id="3.10.180.10">
    <property type="entry name" value="2,3-Dihydroxybiphenyl 1,2-Dioxygenase, domain 1"/>
    <property type="match status" value="2"/>
</dbReference>
<evidence type="ECO:0000313" key="11">
    <source>
        <dbReference type="Proteomes" id="UP001255856"/>
    </source>
</evidence>
<keyword evidence="4 8" id="KW-0479">Metal-binding</keyword>
<dbReference type="PROSITE" id="PS00934">
    <property type="entry name" value="GLYOXALASE_I_1"/>
    <property type="match status" value="1"/>
</dbReference>
<evidence type="ECO:0000256" key="2">
    <source>
        <dbReference type="ARBA" id="ARBA00010363"/>
    </source>
</evidence>
<evidence type="ECO:0000259" key="9">
    <source>
        <dbReference type="PROSITE" id="PS51819"/>
    </source>
</evidence>
<dbReference type="InterPro" id="IPR018146">
    <property type="entry name" value="Glyoxalase_1_CS"/>
</dbReference>
<dbReference type="GO" id="GO:0004462">
    <property type="term" value="F:lactoylglutathione lyase activity"/>
    <property type="evidence" value="ECO:0007669"/>
    <property type="project" value="UniProtKB-EC"/>
</dbReference>
<comment type="pathway">
    <text evidence="1">Secondary metabolite metabolism; methylglyoxal degradation; (R)-lactate from methylglyoxal: step 1/2.</text>
</comment>
<dbReference type="Proteomes" id="UP001255856">
    <property type="component" value="Unassembled WGS sequence"/>
</dbReference>
<dbReference type="Pfam" id="PF00903">
    <property type="entry name" value="Glyoxalase"/>
    <property type="match status" value="2"/>
</dbReference>
<feature type="domain" description="VOC" evidence="9">
    <location>
        <begin position="16"/>
        <end position="140"/>
    </location>
</feature>
<evidence type="ECO:0000256" key="7">
    <source>
        <dbReference type="ARBA" id="ARBA00048273"/>
    </source>
</evidence>
<comment type="catalytic activity">
    <reaction evidence="7">
        <text>(R)-S-lactoylglutathione = methylglyoxal + glutathione</text>
        <dbReference type="Rhea" id="RHEA:19069"/>
        <dbReference type="ChEBI" id="CHEBI:17158"/>
        <dbReference type="ChEBI" id="CHEBI:57474"/>
        <dbReference type="ChEBI" id="CHEBI:57925"/>
        <dbReference type="EC" id="4.4.1.5"/>
    </reaction>
</comment>
<dbReference type="EMBL" id="JASFZW010000002">
    <property type="protein sequence ID" value="KAK2079587.1"/>
    <property type="molecule type" value="Genomic_DNA"/>
</dbReference>
<organism evidence="10 11">
    <name type="scientific">Prototheca wickerhamii</name>
    <dbReference type="NCBI Taxonomy" id="3111"/>
    <lineage>
        <taxon>Eukaryota</taxon>
        <taxon>Viridiplantae</taxon>
        <taxon>Chlorophyta</taxon>
        <taxon>core chlorophytes</taxon>
        <taxon>Trebouxiophyceae</taxon>
        <taxon>Chlorellales</taxon>
        <taxon>Chlorellaceae</taxon>
        <taxon>Prototheca</taxon>
    </lineage>
</organism>
<dbReference type="SUPFAM" id="SSF54593">
    <property type="entry name" value="Glyoxalase/Bleomycin resistance protein/Dihydroxybiphenyl dioxygenase"/>
    <property type="match status" value="2"/>
</dbReference>
<feature type="domain" description="VOC" evidence="9">
    <location>
        <begin position="147"/>
        <end position="272"/>
    </location>
</feature>
<keyword evidence="11" id="KW-1185">Reference proteome</keyword>
<dbReference type="PROSITE" id="PS51819">
    <property type="entry name" value="VOC"/>
    <property type="match status" value="2"/>
</dbReference>
<feature type="binding site" evidence="8">
    <location>
        <position position="150"/>
    </location>
    <ligand>
        <name>Zn(2+)</name>
        <dbReference type="ChEBI" id="CHEBI:29105"/>
        <note>ligand shared between dimeric partners</note>
    </ligand>
</feature>
<dbReference type="GO" id="GO:0019243">
    <property type="term" value="P:methylglyoxal catabolic process to D-lactate via S-lactoyl-glutathione"/>
    <property type="evidence" value="ECO:0007669"/>
    <property type="project" value="TreeGrafter"/>
</dbReference>
<dbReference type="InterPro" id="IPR037523">
    <property type="entry name" value="VOC_core"/>
</dbReference>
<evidence type="ECO:0000256" key="1">
    <source>
        <dbReference type="ARBA" id="ARBA00005008"/>
    </source>
</evidence>
<keyword evidence="8" id="KW-0862">Zinc</keyword>
<proteinExistence type="inferred from homology"/>
<sequence>MSSTAPTGFAAEDSRRILHAVFRVGNLDKTVQLYKDAFGMQLLRERDVPEEKYKNVFLGFGPEDKHTALELTYNYDREEYDLGEGFGHFAVASTDIYKLAERIKEKGGQISREPGPVKGGSTHIAFARDPTGYQWELIQREKPSAEPLAQVMLRVGDLDKSIDFYTRVLGMKLIRRRDNEQYKYTLAFLGFKGEETEETVFELTYNWGRDSYKKGDGYAQAAIGTDDVHRSADEIKAAGWELAKEPTELPGIGTKIFALHDPDGYKIVFVDNKDFLKELEG</sequence>
<evidence type="ECO:0000256" key="3">
    <source>
        <dbReference type="ARBA" id="ARBA00012081"/>
    </source>
</evidence>
<comment type="caution">
    <text evidence="10">The sequence shown here is derived from an EMBL/GenBank/DDBJ whole genome shotgun (WGS) entry which is preliminary data.</text>
</comment>
<evidence type="ECO:0000313" key="10">
    <source>
        <dbReference type="EMBL" id="KAK2079587.1"/>
    </source>
</evidence>
<dbReference type="AlphaFoldDB" id="A0AAD9INX8"/>
<dbReference type="NCBIfam" id="TIGR00068">
    <property type="entry name" value="glyox_I"/>
    <property type="match status" value="2"/>
</dbReference>
<comment type="cofactor">
    <cofactor evidence="8">
        <name>Zn(2+)</name>
        <dbReference type="ChEBI" id="CHEBI:29105"/>
    </cofactor>
    <text evidence="8">Binds 1 zinc ion per subunit. In the homodimer, two zinc ions are bound between subunits.</text>
</comment>
<dbReference type="InterPro" id="IPR004361">
    <property type="entry name" value="Glyoxalase_1"/>
</dbReference>
<evidence type="ECO:0000256" key="4">
    <source>
        <dbReference type="ARBA" id="ARBA00022723"/>
    </source>
</evidence>
<protein>
    <recommendedName>
        <fullName evidence="3">lactoylglutathione lyase</fullName>
        <ecNumber evidence="3">4.4.1.5</ecNumber>
    </recommendedName>
    <alternativeName>
        <fullName evidence="6">Glyoxalase I</fullName>
    </alternativeName>
</protein>
<name>A0AAD9INX8_PROWI</name>
<comment type="similarity">
    <text evidence="2">Belongs to the glyoxalase I family.</text>
</comment>
<evidence type="ECO:0000256" key="6">
    <source>
        <dbReference type="ARBA" id="ARBA00030537"/>
    </source>
</evidence>
<reference evidence="10" key="1">
    <citation type="submission" date="2021-01" db="EMBL/GenBank/DDBJ databases">
        <authorList>
            <person name="Eckstrom K.M.E."/>
        </authorList>
    </citation>
    <scope>NUCLEOTIDE SEQUENCE</scope>
    <source>
        <strain evidence="10">UVCC 0001</strain>
    </source>
</reference>
<dbReference type="GO" id="GO:0005737">
    <property type="term" value="C:cytoplasm"/>
    <property type="evidence" value="ECO:0007669"/>
    <property type="project" value="TreeGrafter"/>
</dbReference>
<accession>A0AAD9INX8</accession>
<evidence type="ECO:0000256" key="8">
    <source>
        <dbReference type="PIRSR" id="PIRSR604361-3"/>
    </source>
</evidence>
<gene>
    <name evidence="10" type="primary">GLYI11</name>
    <name evidence="10" type="ORF">QBZ16_001982</name>
</gene>
<dbReference type="GO" id="GO:0046872">
    <property type="term" value="F:metal ion binding"/>
    <property type="evidence" value="ECO:0007669"/>
    <property type="project" value="UniProtKB-KW"/>
</dbReference>
<keyword evidence="5 10" id="KW-0456">Lyase</keyword>
<dbReference type="EC" id="4.4.1.5" evidence="3"/>
<feature type="binding site" evidence="8">
    <location>
        <position position="202"/>
    </location>
    <ligand>
        <name>Zn(2+)</name>
        <dbReference type="ChEBI" id="CHEBI:29105"/>
        <note>ligand shared between dimeric partners</note>
    </ligand>
</feature>
<dbReference type="InterPro" id="IPR029068">
    <property type="entry name" value="Glyas_Bleomycin-R_OHBP_Dase"/>
</dbReference>
<evidence type="ECO:0000256" key="5">
    <source>
        <dbReference type="ARBA" id="ARBA00023239"/>
    </source>
</evidence>